<comment type="subcellular location">
    <subcellularLocation>
        <location evidence="1">Membrane</location>
    </subcellularLocation>
</comment>
<feature type="non-terminal residue" evidence="11">
    <location>
        <position position="1"/>
    </location>
</feature>
<keyword evidence="5" id="KW-0249">Electron transport</keyword>
<name>A0A8S3YUQ0_9EUPU</name>
<dbReference type="Pfam" id="PF03351">
    <property type="entry name" value="DOMON"/>
    <property type="match status" value="1"/>
</dbReference>
<dbReference type="Proteomes" id="UP000678393">
    <property type="component" value="Unassembled WGS sequence"/>
</dbReference>
<dbReference type="PROSITE" id="PS50939">
    <property type="entry name" value="CYTOCHROME_B561"/>
    <property type="match status" value="1"/>
</dbReference>
<protein>
    <recommendedName>
        <fullName evidence="13">Ferric-chelate reductase 1</fullName>
    </recommendedName>
</protein>
<keyword evidence="7 8" id="KW-0472">Membrane</keyword>
<evidence type="ECO:0000256" key="3">
    <source>
        <dbReference type="ARBA" id="ARBA00022692"/>
    </source>
</evidence>
<evidence type="ECO:0000259" key="10">
    <source>
        <dbReference type="PROSITE" id="PS50939"/>
    </source>
</evidence>
<accession>A0A8S3YUQ0</accession>
<dbReference type="GO" id="GO:0016020">
    <property type="term" value="C:membrane"/>
    <property type="evidence" value="ECO:0007669"/>
    <property type="project" value="UniProtKB-SubCell"/>
</dbReference>
<keyword evidence="3 8" id="KW-0812">Transmembrane</keyword>
<dbReference type="Gene3D" id="1.20.120.1770">
    <property type="match status" value="1"/>
</dbReference>
<dbReference type="PANTHER" id="PTHR23130">
    <property type="entry name" value="CYTOCHROME B561 AND DOMON DOMAIN-CONTAINING PROTEIN"/>
    <property type="match status" value="1"/>
</dbReference>
<feature type="transmembrane region" description="Helical" evidence="8">
    <location>
        <begin position="242"/>
        <end position="260"/>
    </location>
</feature>
<dbReference type="AlphaFoldDB" id="A0A8S3YUQ0"/>
<feature type="transmembrane region" description="Helical" evidence="8">
    <location>
        <begin position="311"/>
        <end position="333"/>
    </location>
</feature>
<dbReference type="CDD" id="cd08760">
    <property type="entry name" value="Cyt_b561_FRRS1_like"/>
    <property type="match status" value="1"/>
</dbReference>
<evidence type="ECO:0000313" key="12">
    <source>
        <dbReference type="Proteomes" id="UP000678393"/>
    </source>
</evidence>
<keyword evidence="4" id="KW-0732">Signal</keyword>
<feature type="domain" description="Cytochrome b561" evidence="10">
    <location>
        <begin position="158"/>
        <end position="367"/>
    </location>
</feature>
<dbReference type="SMART" id="SM00665">
    <property type="entry name" value="B561"/>
    <property type="match status" value="1"/>
</dbReference>
<evidence type="ECO:0008006" key="13">
    <source>
        <dbReference type="Google" id="ProtNLM"/>
    </source>
</evidence>
<proteinExistence type="predicted"/>
<dbReference type="PANTHER" id="PTHR23130:SF171">
    <property type="entry name" value="OS01G0895300 PROTEIN"/>
    <property type="match status" value="1"/>
</dbReference>
<evidence type="ECO:0000256" key="4">
    <source>
        <dbReference type="ARBA" id="ARBA00022729"/>
    </source>
</evidence>
<evidence type="ECO:0000256" key="1">
    <source>
        <dbReference type="ARBA" id="ARBA00004370"/>
    </source>
</evidence>
<evidence type="ECO:0000256" key="6">
    <source>
        <dbReference type="ARBA" id="ARBA00022989"/>
    </source>
</evidence>
<evidence type="ECO:0000256" key="2">
    <source>
        <dbReference type="ARBA" id="ARBA00022448"/>
    </source>
</evidence>
<dbReference type="PROSITE" id="PS50836">
    <property type="entry name" value="DOMON"/>
    <property type="match status" value="1"/>
</dbReference>
<organism evidence="11 12">
    <name type="scientific">Candidula unifasciata</name>
    <dbReference type="NCBI Taxonomy" id="100452"/>
    <lineage>
        <taxon>Eukaryota</taxon>
        <taxon>Metazoa</taxon>
        <taxon>Spiralia</taxon>
        <taxon>Lophotrochozoa</taxon>
        <taxon>Mollusca</taxon>
        <taxon>Gastropoda</taxon>
        <taxon>Heterobranchia</taxon>
        <taxon>Euthyneura</taxon>
        <taxon>Panpulmonata</taxon>
        <taxon>Eupulmonata</taxon>
        <taxon>Stylommatophora</taxon>
        <taxon>Helicina</taxon>
        <taxon>Helicoidea</taxon>
        <taxon>Geomitridae</taxon>
        <taxon>Candidula</taxon>
    </lineage>
</organism>
<feature type="domain" description="DOMON" evidence="9">
    <location>
        <begin position="25"/>
        <end position="154"/>
    </location>
</feature>
<feature type="non-terminal residue" evidence="11">
    <location>
        <position position="395"/>
    </location>
</feature>
<feature type="transmembrane region" description="Helical" evidence="8">
    <location>
        <begin position="280"/>
        <end position="299"/>
    </location>
</feature>
<keyword evidence="12" id="KW-1185">Reference proteome</keyword>
<keyword evidence="2" id="KW-0813">Transport</keyword>
<dbReference type="OrthoDB" id="2419613at2759"/>
<feature type="transmembrane region" description="Helical" evidence="8">
    <location>
        <begin position="202"/>
        <end position="221"/>
    </location>
</feature>
<gene>
    <name evidence="11" type="ORF">CUNI_LOCUS6331</name>
</gene>
<dbReference type="InterPro" id="IPR005018">
    <property type="entry name" value="DOMON_domain"/>
</dbReference>
<evidence type="ECO:0000313" key="11">
    <source>
        <dbReference type="EMBL" id="CAG5120773.1"/>
    </source>
</evidence>
<feature type="transmembrane region" description="Helical" evidence="8">
    <location>
        <begin position="345"/>
        <end position="363"/>
    </location>
</feature>
<dbReference type="InterPro" id="IPR006593">
    <property type="entry name" value="Cyt_b561/ferric_Rdtase_TM"/>
</dbReference>
<evidence type="ECO:0000256" key="5">
    <source>
        <dbReference type="ARBA" id="ARBA00022982"/>
    </source>
</evidence>
<keyword evidence="6 8" id="KW-1133">Transmembrane helix</keyword>
<sequence>VSQFQKDPECGKTKGCYSNCNNNACDLLASWENKGSYFVMTLKSGFAAPGDNYVAFGLSQTSTMGPASVVACTSYQGKQGAYASYNDASHGNSPLQNVRYPFPNRQQQQKYGLSNITGSYSGGVLTCTLSRQTSSNNPNIYDLKQQWYIITARGVAGKAGDLAQHAVADRSVWSSKVDFTDPTVDISLETPDYPLVKAHGCLMVITWVLAASIGLTMARFFKKMWPDSKFGGVKIWFAVHRVAMVAAFVLGITAFILIFIQVKGYSETSGPAYMKAHPVLGIMVTALLFINPFMSLLRCAPDHPQRELFNWAHWCVGTSAHILGGVTIVLGLYMPKALLDADKGLVVMIVYGSWYIIFFLIMTQLDYKLIKSSEYPPPPPPLPLQPLNVIEESNL</sequence>
<evidence type="ECO:0000259" key="9">
    <source>
        <dbReference type="PROSITE" id="PS50836"/>
    </source>
</evidence>
<dbReference type="EMBL" id="CAJHNH020000963">
    <property type="protein sequence ID" value="CAG5120773.1"/>
    <property type="molecule type" value="Genomic_DNA"/>
</dbReference>
<reference evidence="11" key="1">
    <citation type="submission" date="2021-04" db="EMBL/GenBank/DDBJ databases">
        <authorList>
            <consortium name="Molecular Ecology Group"/>
        </authorList>
    </citation>
    <scope>NUCLEOTIDE SEQUENCE</scope>
</reference>
<comment type="caution">
    <text evidence="11">The sequence shown here is derived from an EMBL/GenBank/DDBJ whole genome shotgun (WGS) entry which is preliminary data.</text>
</comment>
<evidence type="ECO:0000256" key="7">
    <source>
        <dbReference type="ARBA" id="ARBA00023136"/>
    </source>
</evidence>
<evidence type="ECO:0000256" key="8">
    <source>
        <dbReference type="SAM" id="Phobius"/>
    </source>
</evidence>